<evidence type="ECO:0000259" key="1">
    <source>
        <dbReference type="Pfam" id="PF13847"/>
    </source>
</evidence>
<organism evidence="2 3">
    <name type="scientific">Frisingicoccus caecimuris</name>
    <dbReference type="NCBI Taxonomy" id="1796636"/>
    <lineage>
        <taxon>Bacteria</taxon>
        <taxon>Bacillati</taxon>
        <taxon>Bacillota</taxon>
        <taxon>Clostridia</taxon>
        <taxon>Lachnospirales</taxon>
        <taxon>Lachnospiraceae</taxon>
        <taxon>Frisingicoccus</taxon>
    </lineage>
</organism>
<dbReference type="RefSeq" id="WP_132092064.1">
    <property type="nucleotide sequence ID" value="NZ_JANKAQ010000009.1"/>
</dbReference>
<comment type="caution">
    <text evidence="2">The sequence shown here is derived from an EMBL/GenBank/DDBJ whole genome shotgun (WGS) entry which is preliminary data.</text>
</comment>
<evidence type="ECO:0000313" key="2">
    <source>
        <dbReference type="EMBL" id="TCO84312.1"/>
    </source>
</evidence>
<dbReference type="InterPro" id="IPR029063">
    <property type="entry name" value="SAM-dependent_MTases_sf"/>
</dbReference>
<keyword evidence="2" id="KW-0808">Transferase</keyword>
<dbReference type="AlphaFoldDB" id="A0A4V2SDM8"/>
<dbReference type="PANTHER" id="PTHR45128:SF1">
    <property type="entry name" value="S-ADENOSYLMETHIONINE-DEPENDENT METHYLTRANSFERASE RV2258C"/>
    <property type="match status" value="1"/>
</dbReference>
<protein>
    <submittedName>
        <fullName evidence="2">Methyltransferase family protein</fullName>
    </submittedName>
</protein>
<dbReference type="GO" id="GO:0008168">
    <property type="term" value="F:methyltransferase activity"/>
    <property type="evidence" value="ECO:0007669"/>
    <property type="project" value="UniProtKB-KW"/>
</dbReference>
<keyword evidence="2" id="KW-0489">Methyltransferase</keyword>
<dbReference type="InterPro" id="IPR025714">
    <property type="entry name" value="Methyltranfer_dom"/>
</dbReference>
<dbReference type="OrthoDB" id="9764961at2"/>
<dbReference type="PANTHER" id="PTHR45128">
    <property type="entry name" value="METHYLTRANSFERASE TYPE 11"/>
    <property type="match status" value="1"/>
</dbReference>
<accession>A0A4V2SDM8</accession>
<dbReference type="Pfam" id="PF13847">
    <property type="entry name" value="Methyltransf_31"/>
    <property type="match status" value="1"/>
</dbReference>
<evidence type="ECO:0000313" key="3">
    <source>
        <dbReference type="Proteomes" id="UP000295711"/>
    </source>
</evidence>
<dbReference type="SUPFAM" id="SSF53335">
    <property type="entry name" value="S-adenosyl-L-methionine-dependent methyltransferases"/>
    <property type="match status" value="1"/>
</dbReference>
<dbReference type="InterPro" id="IPR053173">
    <property type="entry name" value="SAM-binding_MTase"/>
</dbReference>
<dbReference type="Gene3D" id="3.40.50.150">
    <property type="entry name" value="Vaccinia Virus protein VP39"/>
    <property type="match status" value="1"/>
</dbReference>
<dbReference type="Proteomes" id="UP000295711">
    <property type="component" value="Unassembled WGS sequence"/>
</dbReference>
<feature type="domain" description="Methyltransferase" evidence="1">
    <location>
        <begin position="101"/>
        <end position="221"/>
    </location>
</feature>
<reference evidence="2 3" key="1">
    <citation type="submission" date="2019-03" db="EMBL/GenBank/DDBJ databases">
        <title>Genomic Encyclopedia of Type Strains, Phase IV (KMG-IV): sequencing the most valuable type-strain genomes for metagenomic binning, comparative biology and taxonomic classification.</title>
        <authorList>
            <person name="Goeker M."/>
        </authorList>
    </citation>
    <scope>NUCLEOTIDE SEQUENCE [LARGE SCALE GENOMIC DNA]</scope>
    <source>
        <strain evidence="2 3">DSM 28559</strain>
    </source>
</reference>
<gene>
    <name evidence="2" type="ORF">EV212_10872</name>
</gene>
<keyword evidence="3" id="KW-1185">Reference proteome</keyword>
<sequence>MEEKKDIGLSYLRQLDMNPPKESKLLYFQFSAKYGETTGRKMLTDLYRKIREFEDNPEYLREFYEMKNESLDKALLFNGGYQADNYRQICNWIVDNHDVFGKEILDAGCECGIMSCFLGMALPESHITAVDRSSNAIRAAKELAERLDVNNITFINTDVTNLPGQKYDTVFAMRLLQENCEINDVMSGYNMLKAEAADFAENIDDFAKKLAGLVAENGYLVSAERCDVDPVFLGWIQKLNECGLAGLPECYREIVCEEMENQGRIQVFAARNSGMEDADEVYRFWCACQIVHTDLAKNSQYTGWYADMELQNFGKELLNGFILQDSDGNNLLTYSLWSHKEFPDFLLLYQAMSDEHILSLYQASSKDDLIRQIEDLKREYVQAGTVAKPLIFEEGVLKIGY</sequence>
<dbReference type="EMBL" id="SLXA01000008">
    <property type="protein sequence ID" value="TCO84312.1"/>
    <property type="molecule type" value="Genomic_DNA"/>
</dbReference>
<proteinExistence type="predicted"/>
<name>A0A4V2SDM8_9FIRM</name>
<dbReference type="GO" id="GO:0032259">
    <property type="term" value="P:methylation"/>
    <property type="evidence" value="ECO:0007669"/>
    <property type="project" value="UniProtKB-KW"/>
</dbReference>
<dbReference type="CDD" id="cd02440">
    <property type="entry name" value="AdoMet_MTases"/>
    <property type="match status" value="1"/>
</dbReference>